<dbReference type="PANTHER" id="PTHR46012">
    <property type="entry name" value="IP22168P"/>
    <property type="match status" value="1"/>
</dbReference>
<gene>
    <name evidence="7" type="primary">LOC108682795</name>
</gene>
<dbReference type="InterPro" id="IPR029044">
    <property type="entry name" value="Nucleotide-diphossugar_trans"/>
</dbReference>
<keyword evidence="5" id="KW-0735">Signal-anchor</keyword>
<name>A0A8B7PMV7_HYAAZ</name>
<accession>A0A8B7PMV7</accession>
<proteinExistence type="inferred from homology"/>
<evidence type="ECO:0000313" key="6">
    <source>
        <dbReference type="Proteomes" id="UP000694843"/>
    </source>
</evidence>
<sequence length="391" mass="45507">MYARLFKNITAFVTFVLVIQVIYDWSNYQGLLTNLNHTSHPERHFAIEEPPFVLIVCNDGKIHRTKGSTMTKFETQMRQAKVLIKSAVALNPATIRFILLGNDDTVLPAIEEYVSHWPDLFRNRLKLSYRPVIMPEGWHLMDLYEKCVTEKLFLPWVLSDFDSVVYLDTDHVFMRPPEHLVAHFKNFDDTQVLGVAPVDGYYLQHNIMIPYYGRQGLSSALLLANLTRWRDLPFDWLPMVTSVAKVFKEGIMGDQDILNLVFSEFPDYIYDLSCDWSGNIEQCLTVNWNCSSIEQTGFSLVHGARSRFFAEGLWNIRTIPHQLPFVIPMEEIFVAWERHDLTDSLSVLLQNLTKNLHTREDELRRAEASQEENMFCSYSFEKLLKQLNDLV</sequence>
<dbReference type="OrthoDB" id="6238971at2759"/>
<evidence type="ECO:0000256" key="1">
    <source>
        <dbReference type="ARBA" id="ARBA00004606"/>
    </source>
</evidence>
<evidence type="ECO:0000256" key="4">
    <source>
        <dbReference type="ARBA" id="ARBA00022679"/>
    </source>
</evidence>
<dbReference type="GeneID" id="108682795"/>
<reference evidence="7" key="1">
    <citation type="submission" date="2025-08" db="UniProtKB">
        <authorList>
            <consortium name="RefSeq"/>
        </authorList>
    </citation>
    <scope>IDENTIFICATION</scope>
    <source>
        <tissue evidence="7">Whole organism</tissue>
    </source>
</reference>
<comment type="subcellular location">
    <subcellularLocation>
        <location evidence="1">Membrane</location>
        <topology evidence="1">Single-pass type II membrane protein</topology>
    </subcellularLocation>
</comment>
<evidence type="ECO:0000256" key="2">
    <source>
        <dbReference type="ARBA" id="ARBA00006351"/>
    </source>
</evidence>
<evidence type="ECO:0000313" key="7">
    <source>
        <dbReference type="RefSeq" id="XP_018027523.1"/>
    </source>
</evidence>
<protein>
    <submittedName>
        <fullName evidence="7">Glucoside xylosyltransferase 2</fullName>
    </submittedName>
</protein>
<dbReference type="SUPFAM" id="SSF53448">
    <property type="entry name" value="Nucleotide-diphospho-sugar transferases"/>
    <property type="match status" value="1"/>
</dbReference>
<evidence type="ECO:0000256" key="3">
    <source>
        <dbReference type="ARBA" id="ARBA00022676"/>
    </source>
</evidence>
<organism evidence="6 7">
    <name type="scientific">Hyalella azteca</name>
    <name type="common">Amphipod</name>
    <dbReference type="NCBI Taxonomy" id="294128"/>
    <lineage>
        <taxon>Eukaryota</taxon>
        <taxon>Metazoa</taxon>
        <taxon>Ecdysozoa</taxon>
        <taxon>Arthropoda</taxon>
        <taxon>Crustacea</taxon>
        <taxon>Multicrustacea</taxon>
        <taxon>Malacostraca</taxon>
        <taxon>Eumalacostraca</taxon>
        <taxon>Peracarida</taxon>
        <taxon>Amphipoda</taxon>
        <taxon>Senticaudata</taxon>
        <taxon>Talitrida</taxon>
        <taxon>Talitroidea</taxon>
        <taxon>Hyalellidae</taxon>
        <taxon>Hyalella</taxon>
    </lineage>
</organism>
<dbReference type="GO" id="GO:0016020">
    <property type="term" value="C:membrane"/>
    <property type="evidence" value="ECO:0007669"/>
    <property type="project" value="UniProtKB-SubCell"/>
</dbReference>
<dbReference type="KEGG" id="hazt:108682795"/>
<dbReference type="Proteomes" id="UP000694843">
    <property type="component" value="Unplaced"/>
</dbReference>
<dbReference type="GO" id="GO:0016266">
    <property type="term" value="P:protein O-linked glycosylation via N-acetyl-galactosamine"/>
    <property type="evidence" value="ECO:0007669"/>
    <property type="project" value="TreeGrafter"/>
</dbReference>
<dbReference type="GO" id="GO:0035252">
    <property type="term" value="F:UDP-xylosyltransferase activity"/>
    <property type="evidence" value="ECO:0007669"/>
    <property type="project" value="TreeGrafter"/>
</dbReference>
<dbReference type="AlphaFoldDB" id="A0A8B7PMV7"/>
<evidence type="ECO:0000256" key="5">
    <source>
        <dbReference type="ARBA" id="ARBA00022968"/>
    </source>
</evidence>
<dbReference type="RefSeq" id="XP_018027523.1">
    <property type="nucleotide sequence ID" value="XM_018172034.2"/>
</dbReference>
<keyword evidence="6" id="KW-1185">Reference proteome</keyword>
<keyword evidence="5" id="KW-0812">Transmembrane</keyword>
<keyword evidence="4" id="KW-0808">Transferase</keyword>
<comment type="similarity">
    <text evidence="2">Belongs to the glycosyltransferase 8 family.</text>
</comment>
<dbReference type="InterPro" id="IPR051993">
    <property type="entry name" value="Glycosyltransferase_8"/>
</dbReference>
<keyword evidence="3" id="KW-0328">Glycosyltransferase</keyword>
<dbReference type="Gene3D" id="3.90.550.10">
    <property type="entry name" value="Spore Coat Polysaccharide Biosynthesis Protein SpsA, Chain A"/>
    <property type="match status" value="1"/>
</dbReference>
<dbReference type="PANTHER" id="PTHR46012:SF2">
    <property type="entry name" value="IP22168P"/>
    <property type="match status" value="1"/>
</dbReference>